<name>A0A7W9SLC3_ARMRO</name>
<keyword evidence="3" id="KW-1185">Reference proteome</keyword>
<protein>
    <submittedName>
        <fullName evidence="2">Uncharacterized protein</fullName>
    </submittedName>
</protein>
<evidence type="ECO:0000256" key="1">
    <source>
        <dbReference type="SAM" id="MobiDB-lite"/>
    </source>
</evidence>
<feature type="region of interest" description="Disordered" evidence="1">
    <location>
        <begin position="1"/>
        <end position="43"/>
    </location>
</feature>
<dbReference type="AlphaFoldDB" id="A0A7W9SLC3"/>
<comment type="caution">
    <text evidence="2">The sequence shown here is derived from an EMBL/GenBank/DDBJ whole genome shotgun (WGS) entry which is preliminary data.</text>
</comment>
<accession>A0A7W9SLC3</accession>
<evidence type="ECO:0000313" key="2">
    <source>
        <dbReference type="EMBL" id="MBB6048761.1"/>
    </source>
</evidence>
<dbReference type="Proteomes" id="UP000520814">
    <property type="component" value="Unassembled WGS sequence"/>
</dbReference>
<organism evidence="2 3">
    <name type="scientific">Armatimonas rosea</name>
    <dbReference type="NCBI Taxonomy" id="685828"/>
    <lineage>
        <taxon>Bacteria</taxon>
        <taxon>Bacillati</taxon>
        <taxon>Armatimonadota</taxon>
        <taxon>Armatimonadia</taxon>
        <taxon>Armatimonadales</taxon>
        <taxon>Armatimonadaceae</taxon>
        <taxon>Armatimonas</taxon>
    </lineage>
</organism>
<feature type="compositionally biased region" description="Basic and acidic residues" evidence="1">
    <location>
        <begin position="17"/>
        <end position="33"/>
    </location>
</feature>
<proteinExistence type="predicted"/>
<dbReference type="RefSeq" id="WP_281380140.1">
    <property type="nucleotide sequence ID" value="NZ_JACHGW010000001.1"/>
</dbReference>
<dbReference type="EMBL" id="JACHGW010000001">
    <property type="protein sequence ID" value="MBB6048761.1"/>
    <property type="molecule type" value="Genomic_DNA"/>
</dbReference>
<gene>
    <name evidence="2" type="ORF">HNQ39_000523</name>
</gene>
<reference evidence="2 3" key="1">
    <citation type="submission" date="2020-08" db="EMBL/GenBank/DDBJ databases">
        <title>Genomic Encyclopedia of Type Strains, Phase IV (KMG-IV): sequencing the most valuable type-strain genomes for metagenomic binning, comparative biology and taxonomic classification.</title>
        <authorList>
            <person name="Goeker M."/>
        </authorList>
    </citation>
    <scope>NUCLEOTIDE SEQUENCE [LARGE SCALE GENOMIC DNA]</scope>
    <source>
        <strain evidence="2 3">DSM 23562</strain>
    </source>
</reference>
<sequence length="43" mass="4620">MGDKSPKSVKKQAGQKQGREDAAKTKRDADEAARIAAKVPPKK</sequence>
<evidence type="ECO:0000313" key="3">
    <source>
        <dbReference type="Proteomes" id="UP000520814"/>
    </source>
</evidence>